<proteinExistence type="inferred from homology"/>
<evidence type="ECO:0000256" key="1">
    <source>
        <dbReference type="ARBA" id="ARBA00010617"/>
    </source>
</evidence>
<evidence type="ECO:0000256" key="4">
    <source>
        <dbReference type="ARBA" id="ARBA00023002"/>
    </source>
</evidence>
<protein>
    <submittedName>
        <fullName evidence="8">Biotin biosynthesis cytochrome P450</fullName>
        <ecNumber evidence="8">1.14.14.46</ecNumber>
    </submittedName>
</protein>
<dbReference type="InterPro" id="IPR001128">
    <property type="entry name" value="Cyt_P450"/>
</dbReference>
<dbReference type="GO" id="GO:0020037">
    <property type="term" value="F:heme binding"/>
    <property type="evidence" value="ECO:0007669"/>
    <property type="project" value="InterPro"/>
</dbReference>
<dbReference type="FunFam" id="1.10.630.10:FF:000018">
    <property type="entry name" value="Cytochrome P450 monooxygenase"/>
    <property type="match status" value="1"/>
</dbReference>
<dbReference type="PRINTS" id="PR00385">
    <property type="entry name" value="P450"/>
</dbReference>
<dbReference type="InterPro" id="IPR017972">
    <property type="entry name" value="Cyt_P450_CS"/>
</dbReference>
<evidence type="ECO:0000256" key="5">
    <source>
        <dbReference type="ARBA" id="ARBA00023004"/>
    </source>
</evidence>
<evidence type="ECO:0000313" key="8">
    <source>
        <dbReference type="EMBL" id="TWT47893.1"/>
    </source>
</evidence>
<evidence type="ECO:0000256" key="7">
    <source>
        <dbReference type="RuleBase" id="RU000461"/>
    </source>
</evidence>
<dbReference type="EC" id="1.14.14.46" evidence="8"/>
<keyword evidence="4 7" id="KW-0560">Oxidoreductase</keyword>
<organism evidence="8 9">
    <name type="scientific">Thalassoglobus neptunius</name>
    <dbReference type="NCBI Taxonomy" id="1938619"/>
    <lineage>
        <taxon>Bacteria</taxon>
        <taxon>Pseudomonadati</taxon>
        <taxon>Planctomycetota</taxon>
        <taxon>Planctomycetia</taxon>
        <taxon>Planctomycetales</taxon>
        <taxon>Planctomycetaceae</taxon>
        <taxon>Thalassoglobus</taxon>
    </lineage>
</organism>
<evidence type="ECO:0000313" key="9">
    <source>
        <dbReference type="Proteomes" id="UP000317243"/>
    </source>
</evidence>
<reference evidence="8 9" key="1">
    <citation type="submission" date="2019-02" db="EMBL/GenBank/DDBJ databases">
        <title>Deep-cultivation of Planctomycetes and their phenomic and genomic characterization uncovers novel biology.</title>
        <authorList>
            <person name="Wiegand S."/>
            <person name="Jogler M."/>
            <person name="Boedeker C."/>
            <person name="Pinto D."/>
            <person name="Vollmers J."/>
            <person name="Rivas-Marin E."/>
            <person name="Kohn T."/>
            <person name="Peeters S.H."/>
            <person name="Heuer A."/>
            <person name="Rast P."/>
            <person name="Oberbeckmann S."/>
            <person name="Bunk B."/>
            <person name="Jeske O."/>
            <person name="Meyerdierks A."/>
            <person name="Storesund J.E."/>
            <person name="Kallscheuer N."/>
            <person name="Luecker S."/>
            <person name="Lage O.M."/>
            <person name="Pohl T."/>
            <person name="Merkel B.J."/>
            <person name="Hornburger P."/>
            <person name="Mueller R.-W."/>
            <person name="Bruemmer F."/>
            <person name="Labrenz M."/>
            <person name="Spormann A.M."/>
            <person name="Op Den Camp H."/>
            <person name="Overmann J."/>
            <person name="Amann R."/>
            <person name="Jetten M.S.M."/>
            <person name="Mascher T."/>
            <person name="Medema M.H."/>
            <person name="Devos D.P."/>
            <person name="Kaster A.-K."/>
            <person name="Ovreas L."/>
            <person name="Rohde M."/>
            <person name="Galperin M.Y."/>
            <person name="Jogler C."/>
        </authorList>
    </citation>
    <scope>NUCLEOTIDE SEQUENCE [LARGE SCALE GENOMIC DNA]</scope>
    <source>
        <strain evidence="8 9">KOR42</strain>
    </source>
</reference>
<dbReference type="PANTHER" id="PTHR46696:SF1">
    <property type="entry name" value="CYTOCHROME P450 YJIB-RELATED"/>
    <property type="match status" value="1"/>
</dbReference>
<dbReference type="AlphaFoldDB" id="A0A5C5WCP9"/>
<dbReference type="PROSITE" id="PS00086">
    <property type="entry name" value="CYTOCHROME_P450"/>
    <property type="match status" value="1"/>
</dbReference>
<keyword evidence="9" id="KW-1185">Reference proteome</keyword>
<keyword evidence="6 7" id="KW-0503">Monooxygenase</keyword>
<dbReference type="Gene3D" id="1.10.630.10">
    <property type="entry name" value="Cytochrome P450"/>
    <property type="match status" value="1"/>
</dbReference>
<comment type="caution">
    <text evidence="8">The sequence shown here is derived from an EMBL/GenBank/DDBJ whole genome shotgun (WGS) entry which is preliminary data.</text>
</comment>
<keyword evidence="5 7" id="KW-0408">Iron</keyword>
<dbReference type="GO" id="GO:0016705">
    <property type="term" value="F:oxidoreductase activity, acting on paired donors, with incorporation or reduction of molecular oxygen"/>
    <property type="evidence" value="ECO:0007669"/>
    <property type="project" value="InterPro"/>
</dbReference>
<gene>
    <name evidence="8" type="primary">bioI</name>
    <name evidence="8" type="ORF">KOR42_40910</name>
</gene>
<sequence length="416" mass="47413">MKAGIASLKPSTSFFQPAMFEDPYPIYSVFRKTDPVHWDEGLEAWVLTRYEDVAFVLNDHRFSSDRIAVGRKLHPMPEFEPLFDHLSHLMLQHDEPTHKHLRAIVHDAFTRSAMKRWESVIQYRVDDLLEIAVDLGKMEFLVDFAIPLPVMVISELVGIPIEDRTQVKAWCDDFAFVATNFYAEITDEQLQRGLQSVDAFRKYLRHQAERIAPGADMTLLELMVQSQGTDAEFSYDELIANCMLLLTAGNETTTNLLGNGLIALLENRDQLSRLNKDPSLIPSAVEECLRYDSPLQFVGRIALEEVAIGSRTIRPGDLVLVMLGSANRDPERFPSPDEFDIARPNNHHLAFGHGPHFCVGSQLSRMEATIAFRTLLPHMESMKVKTQDLRHQQNYNLRCFQNIPLKFSQSPTQASF</sequence>
<dbReference type="Pfam" id="PF00067">
    <property type="entry name" value="p450"/>
    <property type="match status" value="1"/>
</dbReference>
<evidence type="ECO:0000256" key="3">
    <source>
        <dbReference type="ARBA" id="ARBA00022723"/>
    </source>
</evidence>
<dbReference type="CDD" id="cd20625">
    <property type="entry name" value="CYP164-like"/>
    <property type="match status" value="1"/>
</dbReference>
<keyword evidence="2 7" id="KW-0349">Heme</keyword>
<accession>A0A5C5WCP9</accession>
<comment type="similarity">
    <text evidence="1 7">Belongs to the cytochrome P450 family.</text>
</comment>
<dbReference type="Proteomes" id="UP000317243">
    <property type="component" value="Unassembled WGS sequence"/>
</dbReference>
<dbReference type="GO" id="GO:0005506">
    <property type="term" value="F:iron ion binding"/>
    <property type="evidence" value="ECO:0007669"/>
    <property type="project" value="InterPro"/>
</dbReference>
<dbReference type="InterPro" id="IPR002397">
    <property type="entry name" value="Cyt_P450_B"/>
</dbReference>
<dbReference type="RefSeq" id="WP_197441359.1">
    <property type="nucleotide sequence ID" value="NZ_SIHI01000022.1"/>
</dbReference>
<dbReference type="InterPro" id="IPR036396">
    <property type="entry name" value="Cyt_P450_sf"/>
</dbReference>
<dbReference type="PANTHER" id="PTHR46696">
    <property type="entry name" value="P450, PUTATIVE (EUROFUNG)-RELATED"/>
    <property type="match status" value="1"/>
</dbReference>
<dbReference type="PRINTS" id="PR00359">
    <property type="entry name" value="BP450"/>
</dbReference>
<evidence type="ECO:0000256" key="2">
    <source>
        <dbReference type="ARBA" id="ARBA00022617"/>
    </source>
</evidence>
<keyword evidence="3 7" id="KW-0479">Metal-binding</keyword>
<evidence type="ECO:0000256" key="6">
    <source>
        <dbReference type="ARBA" id="ARBA00023033"/>
    </source>
</evidence>
<dbReference type="EMBL" id="SIHI01000022">
    <property type="protein sequence ID" value="TWT47893.1"/>
    <property type="molecule type" value="Genomic_DNA"/>
</dbReference>
<dbReference type="GO" id="GO:0004497">
    <property type="term" value="F:monooxygenase activity"/>
    <property type="evidence" value="ECO:0007669"/>
    <property type="project" value="UniProtKB-KW"/>
</dbReference>
<name>A0A5C5WCP9_9PLAN</name>
<dbReference type="SUPFAM" id="SSF48264">
    <property type="entry name" value="Cytochrome P450"/>
    <property type="match status" value="1"/>
</dbReference>